<feature type="coiled-coil region" evidence="1">
    <location>
        <begin position="44"/>
        <end position="71"/>
    </location>
</feature>
<organism evidence="2 3">
    <name type="scientific">Brassicogethes aeneus</name>
    <name type="common">Rape pollen beetle</name>
    <name type="synonym">Meligethes aeneus</name>
    <dbReference type="NCBI Taxonomy" id="1431903"/>
    <lineage>
        <taxon>Eukaryota</taxon>
        <taxon>Metazoa</taxon>
        <taxon>Ecdysozoa</taxon>
        <taxon>Arthropoda</taxon>
        <taxon>Hexapoda</taxon>
        <taxon>Insecta</taxon>
        <taxon>Pterygota</taxon>
        <taxon>Neoptera</taxon>
        <taxon>Endopterygota</taxon>
        <taxon>Coleoptera</taxon>
        <taxon>Polyphaga</taxon>
        <taxon>Cucujiformia</taxon>
        <taxon>Nitidulidae</taxon>
        <taxon>Meligethinae</taxon>
        <taxon>Brassicogethes</taxon>
    </lineage>
</organism>
<protein>
    <submittedName>
        <fullName evidence="2">Uncharacterized protein</fullName>
    </submittedName>
</protein>
<dbReference type="EMBL" id="OV121138">
    <property type="protein sequence ID" value="CAH0560329.1"/>
    <property type="molecule type" value="Genomic_DNA"/>
</dbReference>
<accession>A0A9P0FKC4</accession>
<sequence>MEYAKERRKFNRNLFKPYLINKYPIYARQCTAYNTAVDEVPINKKVLRVLLNDAELKVKLAKENQRTLKNKKFGKISHHANSVKKRTSNQLKNSENIRHQSKRVFMNRMDLKEKINNKFQTFDSSRLNKNEQEDVFDYENFELTPVHIIPKRKLPVYSRTSYYYLNMPKMVECQEGMLNYDFNKLVKDVKTMKLPAPEWRIKIMVKKKAITGIVFTDKKELERCVTFSLKSANYKIMIDNKPVLLMGAPITINSVAELEVLLDIVASIPCDDQMLMYK</sequence>
<dbReference type="AlphaFoldDB" id="A0A9P0FKC4"/>
<proteinExistence type="predicted"/>
<reference evidence="2" key="1">
    <citation type="submission" date="2021-12" db="EMBL/GenBank/DDBJ databases">
        <authorList>
            <person name="King R."/>
        </authorList>
    </citation>
    <scope>NUCLEOTIDE SEQUENCE</scope>
</reference>
<evidence type="ECO:0000256" key="1">
    <source>
        <dbReference type="SAM" id="Coils"/>
    </source>
</evidence>
<evidence type="ECO:0000313" key="2">
    <source>
        <dbReference type="EMBL" id="CAH0560329.1"/>
    </source>
</evidence>
<dbReference type="OrthoDB" id="7791654at2759"/>
<dbReference type="Proteomes" id="UP001154078">
    <property type="component" value="Chromosome 7"/>
</dbReference>
<gene>
    <name evidence="2" type="ORF">MELIAE_LOCUS10092</name>
</gene>
<evidence type="ECO:0000313" key="3">
    <source>
        <dbReference type="Proteomes" id="UP001154078"/>
    </source>
</evidence>
<keyword evidence="3" id="KW-1185">Reference proteome</keyword>
<name>A0A9P0FKC4_BRAAE</name>
<keyword evidence="1" id="KW-0175">Coiled coil</keyword>